<dbReference type="Proteomes" id="UP000293360">
    <property type="component" value="Unassembled WGS sequence"/>
</dbReference>
<evidence type="ECO:0000256" key="5">
    <source>
        <dbReference type="ARBA" id="ARBA00022833"/>
    </source>
</evidence>
<dbReference type="OrthoDB" id="8117402at2759"/>
<gene>
    <name evidence="10" type="ORF">DL764_003975</name>
</gene>
<dbReference type="SMART" id="SM00355">
    <property type="entry name" value="ZnF_C2H2"/>
    <property type="match status" value="5"/>
</dbReference>
<keyword evidence="3" id="KW-0677">Repeat</keyword>
<evidence type="ECO:0000256" key="7">
    <source>
        <dbReference type="PROSITE-ProRule" id="PRU00042"/>
    </source>
</evidence>
<comment type="caution">
    <text evidence="10">The sequence shown here is derived from an EMBL/GenBank/DDBJ whole genome shotgun (WGS) entry which is preliminary data.</text>
</comment>
<dbReference type="InterPro" id="IPR050888">
    <property type="entry name" value="ZnF_C2H2-type_TF"/>
</dbReference>
<keyword evidence="5" id="KW-0862">Zinc</keyword>
<sequence>MSDFSVAESISRPTNLQCPVCDRIFKNAGVKKAHQRVEGHFQCAVCKAKFHDDAAVVHHVFEQHKTVHEIKCPGCLKTFIRAGAWLQHVESYECTGIFPEDLEARKKKTEDFKQALARLESSGPDWLEGVDVSTVTDTWRDDPILVTLEGHDNLKPHFGTTVDQNYTKPVDFPRLATHEFRAGDSKQPDLLTGDAPGLQPMQPANAWAQKKDLFRDAKPNKALSAVQTVLGNRPPQSSAFAGPAAYRQGPVPKQDRTARIQVVKSYNAVPPTPDLLGKAAPTTASFGERILDPDYPNFSATVFHDPILDQFKCPHRCNKKYRTARDLVAHLRSPAHKGVQAVCPSCRRKFMSNGALLQHMESAFTGCWARDSDQFRRKLSELSGGLLDIKPGTAEEDRANPEGMTRDMANIFLDEKAVAELRKPSSGKVPGLEETARQQADPRSRGR</sequence>
<evidence type="ECO:0000256" key="3">
    <source>
        <dbReference type="ARBA" id="ARBA00022737"/>
    </source>
</evidence>
<dbReference type="Pfam" id="PF12874">
    <property type="entry name" value="zf-met"/>
    <property type="match status" value="1"/>
</dbReference>
<name>A0A4Q4TEJ1_9PEZI</name>
<reference evidence="10 11" key="1">
    <citation type="submission" date="2018-06" db="EMBL/GenBank/DDBJ databases">
        <title>Complete Genomes of Monosporascus.</title>
        <authorList>
            <person name="Robinson A.J."/>
            <person name="Natvig D.O."/>
        </authorList>
    </citation>
    <scope>NUCLEOTIDE SEQUENCE [LARGE SCALE GENOMIC DNA]</scope>
    <source>
        <strain evidence="10 11">CBS 110550</strain>
    </source>
</reference>
<dbReference type="PROSITE" id="PS50157">
    <property type="entry name" value="ZINC_FINGER_C2H2_2"/>
    <property type="match status" value="1"/>
</dbReference>
<feature type="region of interest" description="Disordered" evidence="8">
    <location>
        <begin position="422"/>
        <end position="447"/>
    </location>
</feature>
<evidence type="ECO:0000313" key="11">
    <source>
        <dbReference type="Proteomes" id="UP000293360"/>
    </source>
</evidence>
<keyword evidence="2" id="KW-0479">Metal-binding</keyword>
<dbReference type="PANTHER" id="PTHR24406">
    <property type="entry name" value="TRANSCRIPTIONAL REPRESSOR CTCFL-RELATED"/>
    <property type="match status" value="1"/>
</dbReference>
<dbReference type="EMBL" id="QJNU01000177">
    <property type="protein sequence ID" value="RYP05195.1"/>
    <property type="molecule type" value="Genomic_DNA"/>
</dbReference>
<evidence type="ECO:0000313" key="10">
    <source>
        <dbReference type="EMBL" id="RYP05195.1"/>
    </source>
</evidence>
<keyword evidence="11" id="KW-1185">Reference proteome</keyword>
<evidence type="ECO:0000259" key="9">
    <source>
        <dbReference type="PROSITE" id="PS50157"/>
    </source>
</evidence>
<dbReference type="GO" id="GO:0008270">
    <property type="term" value="F:zinc ion binding"/>
    <property type="evidence" value="ECO:0007669"/>
    <property type="project" value="UniProtKB-KW"/>
</dbReference>
<dbReference type="Gene3D" id="3.30.160.60">
    <property type="entry name" value="Classic Zinc Finger"/>
    <property type="match status" value="2"/>
</dbReference>
<dbReference type="PROSITE" id="PS00028">
    <property type="entry name" value="ZINC_FINGER_C2H2_1"/>
    <property type="match status" value="3"/>
</dbReference>
<dbReference type="Pfam" id="PF00096">
    <property type="entry name" value="zf-C2H2"/>
    <property type="match status" value="1"/>
</dbReference>
<evidence type="ECO:0000256" key="6">
    <source>
        <dbReference type="ARBA" id="ARBA00023242"/>
    </source>
</evidence>
<feature type="domain" description="C2H2-type" evidence="9">
    <location>
        <begin position="311"/>
        <end position="341"/>
    </location>
</feature>
<feature type="region of interest" description="Disordered" evidence="8">
    <location>
        <begin position="234"/>
        <end position="253"/>
    </location>
</feature>
<dbReference type="GO" id="GO:0005634">
    <property type="term" value="C:nucleus"/>
    <property type="evidence" value="ECO:0007669"/>
    <property type="project" value="UniProtKB-SubCell"/>
</dbReference>
<organism evidence="10 11">
    <name type="scientific">Monosporascus ibericus</name>
    <dbReference type="NCBI Taxonomy" id="155417"/>
    <lineage>
        <taxon>Eukaryota</taxon>
        <taxon>Fungi</taxon>
        <taxon>Dikarya</taxon>
        <taxon>Ascomycota</taxon>
        <taxon>Pezizomycotina</taxon>
        <taxon>Sordariomycetes</taxon>
        <taxon>Xylariomycetidae</taxon>
        <taxon>Xylariales</taxon>
        <taxon>Xylariales incertae sedis</taxon>
        <taxon>Monosporascus</taxon>
    </lineage>
</organism>
<evidence type="ECO:0000256" key="1">
    <source>
        <dbReference type="ARBA" id="ARBA00004123"/>
    </source>
</evidence>
<accession>A0A4Q4TEJ1</accession>
<proteinExistence type="predicted"/>
<dbReference type="STRING" id="155417.A0A4Q4TEJ1"/>
<keyword evidence="6" id="KW-0539">Nucleus</keyword>
<feature type="compositionally biased region" description="Basic and acidic residues" evidence="8">
    <location>
        <begin position="434"/>
        <end position="447"/>
    </location>
</feature>
<comment type="subcellular location">
    <subcellularLocation>
        <location evidence="1">Nucleus</location>
    </subcellularLocation>
</comment>
<evidence type="ECO:0000256" key="4">
    <source>
        <dbReference type="ARBA" id="ARBA00022771"/>
    </source>
</evidence>
<evidence type="ECO:0000256" key="8">
    <source>
        <dbReference type="SAM" id="MobiDB-lite"/>
    </source>
</evidence>
<keyword evidence="4 7" id="KW-0863">Zinc-finger</keyword>
<dbReference type="InterPro" id="IPR013087">
    <property type="entry name" value="Znf_C2H2_type"/>
</dbReference>
<evidence type="ECO:0000256" key="2">
    <source>
        <dbReference type="ARBA" id="ARBA00022723"/>
    </source>
</evidence>
<protein>
    <recommendedName>
        <fullName evidence="9">C2H2-type domain-containing protein</fullName>
    </recommendedName>
</protein>
<dbReference type="AlphaFoldDB" id="A0A4Q4TEJ1"/>